<name>A0ABR2DSJ6_9ROSI</name>
<evidence type="ECO:0000313" key="1">
    <source>
        <dbReference type="EMBL" id="KAK8545764.1"/>
    </source>
</evidence>
<dbReference type="EMBL" id="JBBPBM010000023">
    <property type="protein sequence ID" value="KAK8545764.1"/>
    <property type="molecule type" value="Genomic_DNA"/>
</dbReference>
<dbReference type="Proteomes" id="UP001472677">
    <property type="component" value="Unassembled WGS sequence"/>
</dbReference>
<reference evidence="1 2" key="1">
    <citation type="journal article" date="2024" name="G3 (Bethesda)">
        <title>Genome assembly of Hibiscus sabdariffa L. provides insights into metabolisms of medicinal natural products.</title>
        <authorList>
            <person name="Kim T."/>
        </authorList>
    </citation>
    <scope>NUCLEOTIDE SEQUENCE [LARGE SCALE GENOMIC DNA]</scope>
    <source>
        <strain evidence="1">TK-2024</strain>
        <tissue evidence="1">Old leaves</tissue>
    </source>
</reference>
<protein>
    <submittedName>
        <fullName evidence="1">Uncharacterized protein</fullName>
    </submittedName>
</protein>
<accession>A0ABR2DSJ6</accession>
<evidence type="ECO:0000313" key="2">
    <source>
        <dbReference type="Proteomes" id="UP001472677"/>
    </source>
</evidence>
<proteinExistence type="predicted"/>
<sequence length="364" mass="37980">MATPSRVRLKRSNSNITQYSTPTTHYAMPSQRNDPIPESTFILHPVEKFPVKAVERSSMKVFIAFTASVKTSAFSIWQGTIQLQTFIYKVMVLGRTSGSCHSSFINIAFLETRVSSVGDIGVVEVWDDGGSPSANVCSLDAASLVSGGKSDSSSPKSVSNGMSSSSCPLCLHLSTAGSSVRSTEAGEVKVQPGLTKSASLDVPTMSARSFPTLSSQEDVVSDQAVSAGAASHVLSLTDDHVLNGDSPAVDDGNIISEAQDHLHAEGAAEASPGVANTLDVSQENHLVHSTVYGSDSRGLSSEQCLPLIDTGVPSTVSDSVPLNSVDNSVPLNSVGDSSGLCQLDTNIHPMLTRSPSAPRLESSG</sequence>
<organism evidence="1 2">
    <name type="scientific">Hibiscus sabdariffa</name>
    <name type="common">roselle</name>
    <dbReference type="NCBI Taxonomy" id="183260"/>
    <lineage>
        <taxon>Eukaryota</taxon>
        <taxon>Viridiplantae</taxon>
        <taxon>Streptophyta</taxon>
        <taxon>Embryophyta</taxon>
        <taxon>Tracheophyta</taxon>
        <taxon>Spermatophyta</taxon>
        <taxon>Magnoliopsida</taxon>
        <taxon>eudicotyledons</taxon>
        <taxon>Gunneridae</taxon>
        <taxon>Pentapetalae</taxon>
        <taxon>rosids</taxon>
        <taxon>malvids</taxon>
        <taxon>Malvales</taxon>
        <taxon>Malvaceae</taxon>
        <taxon>Malvoideae</taxon>
        <taxon>Hibiscus</taxon>
    </lineage>
</organism>
<gene>
    <name evidence="1" type="ORF">V6N12_026585</name>
</gene>
<comment type="caution">
    <text evidence="1">The sequence shown here is derived from an EMBL/GenBank/DDBJ whole genome shotgun (WGS) entry which is preliminary data.</text>
</comment>
<keyword evidence="2" id="KW-1185">Reference proteome</keyword>